<dbReference type="Pfam" id="PF00903">
    <property type="entry name" value="Glyoxalase"/>
    <property type="match status" value="2"/>
</dbReference>
<evidence type="ECO:0000313" key="2">
    <source>
        <dbReference type="Proteomes" id="UP000204221"/>
    </source>
</evidence>
<dbReference type="CDD" id="cd07247">
    <property type="entry name" value="SgaA_N_like"/>
    <property type="match status" value="1"/>
</dbReference>
<dbReference type="SUPFAM" id="SSF54593">
    <property type="entry name" value="Glyoxalase/Bleomycin resistance protein/Dihydroxybiphenyl dioxygenase"/>
    <property type="match status" value="2"/>
</dbReference>
<dbReference type="Gene3D" id="3.10.180.10">
    <property type="entry name" value="2,3-Dihydroxybiphenyl 1,2-Dioxygenase, domain 1"/>
    <property type="match status" value="2"/>
</dbReference>
<evidence type="ECO:0000313" key="1">
    <source>
        <dbReference type="EMBL" id="ASO18094.1"/>
    </source>
</evidence>
<dbReference type="Proteomes" id="UP000204221">
    <property type="component" value="Chromosome"/>
</dbReference>
<gene>
    <name evidence="1" type="ORF">AHOG_02150</name>
</gene>
<proteinExistence type="predicted"/>
<dbReference type="InterPro" id="IPR029068">
    <property type="entry name" value="Glyas_Bleomycin-R_OHBP_Dase"/>
</dbReference>
<reference evidence="1 2" key="1">
    <citation type="submission" date="2017-07" db="EMBL/GenBank/DDBJ databases">
        <title>Complete genome sequence of Actinoalloteichus hoggarensis DSM 45943, type strain of Actinoalloteichus hoggarensis.</title>
        <authorList>
            <person name="Ruckert C."/>
            <person name="Nouioui I."/>
            <person name="Willmese J."/>
            <person name="van Wezel G."/>
            <person name="Klenk H.-P."/>
            <person name="Kalinowski J."/>
            <person name="Zotchev S.B."/>
        </authorList>
    </citation>
    <scope>NUCLEOTIDE SEQUENCE [LARGE SCALE GENOMIC DNA]</scope>
    <source>
        <strain evidence="1 2">DSM 45943</strain>
    </source>
</reference>
<dbReference type="InterPro" id="IPR052164">
    <property type="entry name" value="Anthracycline_SecMetBiosynth"/>
</dbReference>
<name>A0A221VX65_9PSEU</name>
<dbReference type="PROSITE" id="PS51819">
    <property type="entry name" value="VOC"/>
    <property type="match status" value="2"/>
</dbReference>
<dbReference type="PANTHER" id="PTHR33993">
    <property type="entry name" value="GLYOXALASE-RELATED"/>
    <property type="match status" value="1"/>
</dbReference>
<organism evidence="1 2">
    <name type="scientific">Actinoalloteichus hoggarensis</name>
    <dbReference type="NCBI Taxonomy" id="1470176"/>
    <lineage>
        <taxon>Bacteria</taxon>
        <taxon>Bacillati</taxon>
        <taxon>Actinomycetota</taxon>
        <taxon>Actinomycetes</taxon>
        <taxon>Pseudonocardiales</taxon>
        <taxon>Pseudonocardiaceae</taxon>
        <taxon>Actinoalloteichus</taxon>
    </lineage>
</organism>
<accession>A0A221VX65</accession>
<dbReference type="PANTHER" id="PTHR33993:SF14">
    <property type="entry name" value="GB|AAF24581.1"/>
    <property type="match status" value="1"/>
</dbReference>
<dbReference type="KEGG" id="ahg:AHOG_02150"/>
<keyword evidence="2" id="KW-1185">Reference proteome</keyword>
<dbReference type="RefSeq" id="WP_093939865.1">
    <property type="nucleotide sequence ID" value="NZ_CP022521.1"/>
</dbReference>
<dbReference type="AlphaFoldDB" id="A0A221VX65"/>
<dbReference type="InterPro" id="IPR004360">
    <property type="entry name" value="Glyas_Fos-R_dOase_dom"/>
</dbReference>
<sequence length="253" mass="27315">MSEVTSNQHAGTPTWIDLGIPDLARAVEFYHAVFGWEFRTGGPETGGYTICTLRDKAVAGIMADPNADATEFWWNVYLAADDCDATVERVVAAGGAVVHPAMDVLDKGRMAIVRDPAGSQFGLWQGRALVGAELVNEPNTLVRNDLMTRNPEPIAEFYASVFGFTPERNTQIPGMEFLSLIRSDGHDLGGIFAADDKTPTGWDTTFEVSDVDTAVRRVAAAGGQASDPEDFPFGRLAMITDPFGARFSVHAMP</sequence>
<dbReference type="OrthoDB" id="9793039at2"/>
<protein>
    <submittedName>
        <fullName evidence="1">27 kDa antigen Cfp30B</fullName>
    </submittedName>
</protein>
<dbReference type="InterPro" id="IPR037523">
    <property type="entry name" value="VOC_core"/>
</dbReference>
<dbReference type="EMBL" id="CP022521">
    <property type="protein sequence ID" value="ASO18094.1"/>
    <property type="molecule type" value="Genomic_DNA"/>
</dbReference>